<protein>
    <submittedName>
        <fullName evidence="1">Uncharacterized protein</fullName>
    </submittedName>
</protein>
<name>A0A1E5VED0_9POAL</name>
<keyword evidence="2" id="KW-1185">Reference proteome</keyword>
<accession>A0A1E5VED0</accession>
<evidence type="ECO:0000313" key="2">
    <source>
        <dbReference type="Proteomes" id="UP000095767"/>
    </source>
</evidence>
<organism evidence="1 2">
    <name type="scientific">Dichanthelium oligosanthes</name>
    <dbReference type="NCBI Taxonomy" id="888268"/>
    <lineage>
        <taxon>Eukaryota</taxon>
        <taxon>Viridiplantae</taxon>
        <taxon>Streptophyta</taxon>
        <taxon>Embryophyta</taxon>
        <taxon>Tracheophyta</taxon>
        <taxon>Spermatophyta</taxon>
        <taxon>Magnoliopsida</taxon>
        <taxon>Liliopsida</taxon>
        <taxon>Poales</taxon>
        <taxon>Poaceae</taxon>
        <taxon>PACMAD clade</taxon>
        <taxon>Panicoideae</taxon>
        <taxon>Panicodae</taxon>
        <taxon>Paniceae</taxon>
        <taxon>Dichantheliinae</taxon>
        <taxon>Dichanthelium</taxon>
    </lineage>
</organism>
<evidence type="ECO:0000313" key="1">
    <source>
        <dbReference type="EMBL" id="OEL23364.1"/>
    </source>
</evidence>
<gene>
    <name evidence="1" type="ORF">BAE44_0015614</name>
</gene>
<reference evidence="1 2" key="1">
    <citation type="submission" date="2016-09" db="EMBL/GenBank/DDBJ databases">
        <title>The draft genome of Dichanthelium oligosanthes: A C3 panicoid grass species.</title>
        <authorList>
            <person name="Studer A.J."/>
            <person name="Schnable J.C."/>
            <person name="Brutnell T.P."/>
        </authorList>
    </citation>
    <scope>NUCLEOTIDE SEQUENCE [LARGE SCALE GENOMIC DNA]</scope>
    <source>
        <strain evidence="2">cv. Kellogg 1175</strain>
        <tissue evidence="1">Leaf</tissue>
    </source>
</reference>
<dbReference type="EMBL" id="LWDX02042750">
    <property type="protein sequence ID" value="OEL23364.1"/>
    <property type="molecule type" value="Genomic_DNA"/>
</dbReference>
<comment type="caution">
    <text evidence="1">The sequence shown here is derived from an EMBL/GenBank/DDBJ whole genome shotgun (WGS) entry which is preliminary data.</text>
</comment>
<dbReference type="AlphaFoldDB" id="A0A1E5VED0"/>
<proteinExistence type="predicted"/>
<sequence>MVWGFSRFIDRRQSSFVRLSKE</sequence>
<dbReference type="Proteomes" id="UP000095767">
    <property type="component" value="Unassembled WGS sequence"/>
</dbReference>